<accession>A0A975G4C8</accession>
<evidence type="ECO:0000313" key="2">
    <source>
        <dbReference type="Proteomes" id="UP000676409"/>
    </source>
</evidence>
<dbReference type="SUPFAM" id="SSF47226">
    <property type="entry name" value="Histidine-containing phosphotransfer domain, HPT domain"/>
    <property type="match status" value="1"/>
</dbReference>
<proteinExistence type="predicted"/>
<sequence length="152" mass="16589">MIPPSNNLKLKLGGRLGGIDPAALAKAEAALKGLSSNFDQWMQDELTKLDAAREKVRAEGYNAETAETLYFRAHDLKGLGSTYGYPLVTRIAASLCRLTDDPVTRLKAPLFLVDAHIDAIKAAVRGNVRDDDHPTAKVLLGELEKQVKEYEA</sequence>
<dbReference type="GO" id="GO:0000160">
    <property type="term" value="P:phosphorelay signal transduction system"/>
    <property type="evidence" value="ECO:0007669"/>
    <property type="project" value="InterPro"/>
</dbReference>
<gene>
    <name evidence="1" type="ORF">KCG34_23275</name>
</gene>
<keyword evidence="2" id="KW-1185">Reference proteome</keyword>
<dbReference type="Proteomes" id="UP000676409">
    <property type="component" value="Chromosome"/>
</dbReference>
<dbReference type="AlphaFoldDB" id="A0A975G4C8"/>
<organism evidence="1 2">
    <name type="scientific">Phenylobacterium montanum</name>
    <dbReference type="NCBI Taxonomy" id="2823693"/>
    <lineage>
        <taxon>Bacteria</taxon>
        <taxon>Pseudomonadati</taxon>
        <taxon>Pseudomonadota</taxon>
        <taxon>Alphaproteobacteria</taxon>
        <taxon>Caulobacterales</taxon>
        <taxon>Caulobacteraceae</taxon>
        <taxon>Phenylobacterium</taxon>
    </lineage>
</organism>
<evidence type="ECO:0000313" key="1">
    <source>
        <dbReference type="EMBL" id="QUD90898.1"/>
    </source>
</evidence>
<dbReference type="KEGG" id="caul:KCG34_23275"/>
<reference evidence="1" key="1">
    <citation type="submission" date="2021-04" db="EMBL/GenBank/DDBJ databases">
        <title>The complete genome sequence of Caulobacter sp. S6.</title>
        <authorList>
            <person name="Tang Y."/>
            <person name="Ouyang W."/>
            <person name="Liu Q."/>
            <person name="Huang B."/>
            <person name="Guo Z."/>
            <person name="Lei P."/>
        </authorList>
    </citation>
    <scope>NUCLEOTIDE SEQUENCE</scope>
    <source>
        <strain evidence="1">S6</strain>
    </source>
</reference>
<dbReference type="EMBL" id="CP073078">
    <property type="protein sequence ID" value="QUD90898.1"/>
    <property type="molecule type" value="Genomic_DNA"/>
</dbReference>
<dbReference type="RefSeq" id="WP_211940944.1">
    <property type="nucleotide sequence ID" value="NZ_CP073078.1"/>
</dbReference>
<dbReference type="InterPro" id="IPR036641">
    <property type="entry name" value="HPT_dom_sf"/>
</dbReference>
<name>A0A975G4C8_9CAUL</name>
<protein>
    <submittedName>
        <fullName evidence="1">Hpt domain-containing protein</fullName>
    </submittedName>
</protein>